<dbReference type="Proteomes" id="UP000708208">
    <property type="component" value="Unassembled WGS sequence"/>
</dbReference>
<feature type="non-terminal residue" evidence="1">
    <location>
        <position position="228"/>
    </location>
</feature>
<organism evidence="1 2">
    <name type="scientific">Allacma fusca</name>
    <dbReference type="NCBI Taxonomy" id="39272"/>
    <lineage>
        <taxon>Eukaryota</taxon>
        <taxon>Metazoa</taxon>
        <taxon>Ecdysozoa</taxon>
        <taxon>Arthropoda</taxon>
        <taxon>Hexapoda</taxon>
        <taxon>Collembola</taxon>
        <taxon>Symphypleona</taxon>
        <taxon>Sminthuridae</taxon>
        <taxon>Allacma</taxon>
    </lineage>
</organism>
<evidence type="ECO:0000313" key="2">
    <source>
        <dbReference type="Proteomes" id="UP000708208"/>
    </source>
</evidence>
<gene>
    <name evidence="1" type="ORF">AFUS01_LOCUS32542</name>
</gene>
<accession>A0A8J2LGG1</accession>
<proteinExistence type="predicted"/>
<reference evidence="1" key="1">
    <citation type="submission" date="2021-06" db="EMBL/GenBank/DDBJ databases">
        <authorList>
            <person name="Hodson N. C."/>
            <person name="Mongue J. A."/>
            <person name="Jaron S. K."/>
        </authorList>
    </citation>
    <scope>NUCLEOTIDE SEQUENCE</scope>
</reference>
<comment type="caution">
    <text evidence="1">The sequence shown here is derived from an EMBL/GenBank/DDBJ whole genome shotgun (WGS) entry which is preliminary data.</text>
</comment>
<dbReference type="AlphaFoldDB" id="A0A8J2LGG1"/>
<keyword evidence="2" id="KW-1185">Reference proteome</keyword>
<dbReference type="EMBL" id="CAJVCH010525877">
    <property type="protein sequence ID" value="CAG7822259.1"/>
    <property type="molecule type" value="Genomic_DNA"/>
</dbReference>
<protein>
    <recommendedName>
        <fullName evidence="3">Exonuclease domain-containing protein</fullName>
    </recommendedName>
</protein>
<name>A0A8J2LGG1_9HEXA</name>
<feature type="non-terminal residue" evidence="1">
    <location>
        <position position="1"/>
    </location>
</feature>
<sequence>AAIATLRYEEIKPVTRGIEHALKRLKRRRGGFSSVPKLRKYAAPVPAESSVPKLVPYVKPVPAKSTYAAIPSSFADEFSNLQPSAPVPGEVPVTVPEEVPAPVPGEVPATVPEEVPGILNFSLESAVTPLQEAWYAPWLKDTSTIVAIDCEMVQIKGCTSTLAHQCATVCLVDFFGSVILQRTVKHTPGSFVVNKWTQKVNGFTSKSLQNGMPLKDVTTEVEKLLQEK</sequence>
<evidence type="ECO:0008006" key="3">
    <source>
        <dbReference type="Google" id="ProtNLM"/>
    </source>
</evidence>
<evidence type="ECO:0000313" key="1">
    <source>
        <dbReference type="EMBL" id="CAG7822259.1"/>
    </source>
</evidence>